<dbReference type="PROSITE" id="PS50985">
    <property type="entry name" value="GRAS"/>
    <property type="match status" value="1"/>
</dbReference>
<dbReference type="Pfam" id="PF03514">
    <property type="entry name" value="GRAS"/>
    <property type="match status" value="1"/>
</dbReference>
<evidence type="ECO:0000313" key="5">
    <source>
        <dbReference type="Proteomes" id="UP000298416"/>
    </source>
</evidence>
<evidence type="ECO:0000256" key="3">
    <source>
        <dbReference type="PROSITE-ProRule" id="PRU01191"/>
    </source>
</evidence>
<reference evidence="4" key="2">
    <citation type="submission" date="2020-08" db="EMBL/GenBank/DDBJ databases">
        <title>Plant Genome Project.</title>
        <authorList>
            <person name="Zhang R.-G."/>
        </authorList>
    </citation>
    <scope>NUCLEOTIDE SEQUENCE</scope>
    <source>
        <strain evidence="4">Huo1</strain>
        <tissue evidence="4">Leaf</tissue>
    </source>
</reference>
<evidence type="ECO:0008006" key="6">
    <source>
        <dbReference type="Google" id="ProtNLM"/>
    </source>
</evidence>
<feature type="short sequence motif" description="VHIID" evidence="3">
    <location>
        <begin position="259"/>
        <end position="263"/>
    </location>
</feature>
<keyword evidence="2" id="KW-0804">Transcription</keyword>
<dbReference type="Proteomes" id="UP000298416">
    <property type="component" value="Unassembled WGS sequence"/>
</dbReference>
<dbReference type="InterPro" id="IPR005202">
    <property type="entry name" value="TF_GRAS"/>
</dbReference>
<comment type="similarity">
    <text evidence="3">Belongs to the GRAS family.</text>
</comment>
<feature type="region of interest" description="Leucine repeat II (LRII)" evidence="3">
    <location>
        <begin position="309"/>
        <end position="341"/>
    </location>
</feature>
<proteinExistence type="inferred from homology"/>
<dbReference type="OrthoDB" id="593669at2759"/>
<gene>
    <name evidence="4" type="ORF">SASPL_152738</name>
</gene>
<keyword evidence="5" id="KW-1185">Reference proteome</keyword>
<organism evidence="4">
    <name type="scientific">Salvia splendens</name>
    <name type="common">Scarlet sage</name>
    <dbReference type="NCBI Taxonomy" id="180675"/>
    <lineage>
        <taxon>Eukaryota</taxon>
        <taxon>Viridiplantae</taxon>
        <taxon>Streptophyta</taxon>
        <taxon>Embryophyta</taxon>
        <taxon>Tracheophyta</taxon>
        <taxon>Spermatophyta</taxon>
        <taxon>Magnoliopsida</taxon>
        <taxon>eudicotyledons</taxon>
        <taxon>Gunneridae</taxon>
        <taxon>Pentapetalae</taxon>
        <taxon>asterids</taxon>
        <taxon>lamiids</taxon>
        <taxon>Lamiales</taxon>
        <taxon>Lamiaceae</taxon>
        <taxon>Nepetoideae</taxon>
        <taxon>Mentheae</taxon>
        <taxon>Salviinae</taxon>
        <taxon>Salvia</taxon>
        <taxon>Salvia subgen. Calosphace</taxon>
        <taxon>core Calosphace</taxon>
    </lineage>
</organism>
<feature type="region of interest" description="SAW" evidence="3">
    <location>
        <begin position="448"/>
        <end position="522"/>
    </location>
</feature>
<sequence>MQKASQEALACSSVHNSHILPSKSQDTELSFQACAEPFYTLESTPVTGSAVFSSPTATSVSSNKSPFSPLLSHSYVSDIHHSSDNSSSLNDSFDSLWLLSNESMGPECGSIYNGSSTDESAQPCYSTRYHRIIEMASNMDLKQLLIACAEVISEADIISFSERKIAASAAETLLDMIQERVSVSGEPLQRLGAYMLEALRARLLSSGSLICKKLKCDEPSGPDLMSHMQLLAQILPFYRFAYTSASVVIGEAMENEKRIHVIDFQIAQGSQWLSFIQAVAQRPGGPPHVRITGVDDSESAHARGGGLELVGQRLAQLAESCGVPFEFHGAATSGCDVQLENLNMQHGEAVAVNFPYVLHHIPDESVSTSNHRDRLLRLVKSLSPKVMTLVEQESNTNTATFPQRFLETLDYYAAMFECIDAAALARDDMQRINAEEHCVAKDVVSIIACEGNERMERHEVFGKWRWRLSMAGFSQIRITPSVTTAVRDMLKEYNPSYGVAEANDAVYIGWKNKALVSFSGWR</sequence>
<evidence type="ECO:0000256" key="2">
    <source>
        <dbReference type="ARBA" id="ARBA00023163"/>
    </source>
</evidence>
<keyword evidence="1" id="KW-0805">Transcription regulation</keyword>
<comment type="caution">
    <text evidence="4">The sequence shown here is derived from an EMBL/GenBank/DDBJ whole genome shotgun (WGS) entry which is preliminary data.</text>
</comment>
<protein>
    <recommendedName>
        <fullName evidence="6">DELLA protein</fullName>
    </recommendedName>
</protein>
<evidence type="ECO:0000256" key="1">
    <source>
        <dbReference type="ARBA" id="ARBA00023015"/>
    </source>
</evidence>
<name>A0A8X8W3U2_SALSN</name>
<dbReference type="PANTHER" id="PTHR31636">
    <property type="entry name" value="OSJNBA0084A10.13 PROTEIN-RELATED"/>
    <property type="match status" value="1"/>
</dbReference>
<dbReference type="EMBL" id="PNBA02000021">
    <property type="protein sequence ID" value="KAG6387546.1"/>
    <property type="molecule type" value="Genomic_DNA"/>
</dbReference>
<dbReference type="AlphaFoldDB" id="A0A8X8W3U2"/>
<accession>A0A8X8W3U2</accession>
<comment type="caution">
    <text evidence="3">Lacks conserved residue(s) required for the propagation of feature annotation.</text>
</comment>
<reference evidence="4" key="1">
    <citation type="submission" date="2018-01" db="EMBL/GenBank/DDBJ databases">
        <authorList>
            <person name="Mao J.F."/>
        </authorList>
    </citation>
    <scope>NUCLEOTIDE SEQUENCE</scope>
    <source>
        <strain evidence="4">Huo1</strain>
        <tissue evidence="4">Leaf</tissue>
    </source>
</reference>
<feature type="region of interest" description="VHIID" evidence="3">
    <location>
        <begin position="228"/>
        <end position="293"/>
    </location>
</feature>
<evidence type="ECO:0000313" key="4">
    <source>
        <dbReference type="EMBL" id="KAG6387546.1"/>
    </source>
</evidence>